<keyword evidence="8" id="KW-0902">Two-component regulatory system</keyword>
<evidence type="ECO:0000256" key="6">
    <source>
        <dbReference type="ARBA" id="ARBA00022777"/>
    </source>
</evidence>
<keyword evidence="10" id="KW-1133">Transmembrane helix</keyword>
<protein>
    <recommendedName>
        <fullName evidence="2">histidine kinase</fullName>
        <ecNumber evidence="2">2.7.13.3</ecNumber>
    </recommendedName>
</protein>
<feature type="domain" description="Histidine kinase" evidence="11">
    <location>
        <begin position="301"/>
        <end position="401"/>
    </location>
</feature>
<dbReference type="GO" id="GO:0000155">
    <property type="term" value="F:phosphorelay sensor kinase activity"/>
    <property type="evidence" value="ECO:0007669"/>
    <property type="project" value="InterPro"/>
</dbReference>
<keyword evidence="3" id="KW-0597">Phosphoprotein</keyword>
<dbReference type="PANTHER" id="PTHR24421">
    <property type="entry name" value="NITRATE/NITRITE SENSOR PROTEIN NARX-RELATED"/>
    <property type="match status" value="1"/>
</dbReference>
<feature type="compositionally biased region" description="Low complexity" evidence="9">
    <location>
        <begin position="342"/>
        <end position="359"/>
    </location>
</feature>
<organism evidence="12 13">
    <name type="scientific">Streptomyces vinaceus</name>
    <dbReference type="NCBI Taxonomy" id="1960"/>
    <lineage>
        <taxon>Bacteria</taxon>
        <taxon>Bacillati</taxon>
        <taxon>Actinomycetota</taxon>
        <taxon>Actinomycetes</taxon>
        <taxon>Kitasatosporales</taxon>
        <taxon>Streptomycetaceae</taxon>
        <taxon>Streptomyces</taxon>
    </lineage>
</organism>
<evidence type="ECO:0000256" key="9">
    <source>
        <dbReference type="SAM" id="MobiDB-lite"/>
    </source>
</evidence>
<dbReference type="GO" id="GO:0005524">
    <property type="term" value="F:ATP binding"/>
    <property type="evidence" value="ECO:0007669"/>
    <property type="project" value="UniProtKB-KW"/>
</dbReference>
<dbReference type="EMBL" id="CP023692">
    <property type="protein sequence ID" value="QEV49065.1"/>
    <property type="molecule type" value="Genomic_DNA"/>
</dbReference>
<evidence type="ECO:0000256" key="4">
    <source>
        <dbReference type="ARBA" id="ARBA00022679"/>
    </source>
</evidence>
<dbReference type="GO" id="GO:0016020">
    <property type="term" value="C:membrane"/>
    <property type="evidence" value="ECO:0007669"/>
    <property type="project" value="InterPro"/>
</dbReference>
<dbReference type="GeneID" id="95615143"/>
<keyword evidence="10" id="KW-0812">Transmembrane</keyword>
<keyword evidence="4" id="KW-0808">Transferase</keyword>
<dbReference type="RefSeq" id="WP_132761478.1">
    <property type="nucleotide sequence ID" value="NZ_BNBW01000024.1"/>
</dbReference>
<evidence type="ECO:0000256" key="2">
    <source>
        <dbReference type="ARBA" id="ARBA00012438"/>
    </source>
</evidence>
<evidence type="ECO:0000256" key="10">
    <source>
        <dbReference type="SAM" id="Phobius"/>
    </source>
</evidence>
<dbReference type="EC" id="2.7.13.3" evidence="2"/>
<gene>
    <name evidence="12" type="ORF">CP980_31885</name>
</gene>
<dbReference type="PANTHER" id="PTHR24421:SF10">
    <property type="entry name" value="NITRATE_NITRITE SENSOR PROTEIN NARQ"/>
    <property type="match status" value="1"/>
</dbReference>
<evidence type="ECO:0000256" key="1">
    <source>
        <dbReference type="ARBA" id="ARBA00000085"/>
    </source>
</evidence>
<keyword evidence="5" id="KW-0547">Nucleotide-binding</keyword>
<proteinExistence type="predicted"/>
<dbReference type="InterPro" id="IPR003594">
    <property type="entry name" value="HATPase_dom"/>
</dbReference>
<dbReference type="Pfam" id="PF02518">
    <property type="entry name" value="HATPase_c"/>
    <property type="match status" value="1"/>
</dbReference>
<keyword evidence="7" id="KW-0067">ATP-binding</keyword>
<dbReference type="GO" id="GO:0046983">
    <property type="term" value="F:protein dimerization activity"/>
    <property type="evidence" value="ECO:0007669"/>
    <property type="project" value="InterPro"/>
</dbReference>
<comment type="catalytic activity">
    <reaction evidence="1">
        <text>ATP + protein L-histidine = ADP + protein N-phospho-L-histidine.</text>
        <dbReference type="EC" id="2.7.13.3"/>
    </reaction>
</comment>
<evidence type="ECO:0000256" key="7">
    <source>
        <dbReference type="ARBA" id="ARBA00022840"/>
    </source>
</evidence>
<dbReference type="AlphaFoldDB" id="A0A5J6JEV7"/>
<dbReference type="InterPro" id="IPR005467">
    <property type="entry name" value="His_kinase_dom"/>
</dbReference>
<dbReference type="Pfam" id="PF07730">
    <property type="entry name" value="HisKA_3"/>
    <property type="match status" value="1"/>
</dbReference>
<dbReference type="SUPFAM" id="SSF55874">
    <property type="entry name" value="ATPase domain of HSP90 chaperone/DNA topoisomerase II/histidine kinase"/>
    <property type="match status" value="1"/>
</dbReference>
<evidence type="ECO:0000256" key="5">
    <source>
        <dbReference type="ARBA" id="ARBA00022741"/>
    </source>
</evidence>
<keyword evidence="6 12" id="KW-0418">Kinase</keyword>
<name>A0A5J6JEV7_STRVI</name>
<accession>A0A5J6JEV7</accession>
<dbReference type="Gene3D" id="3.30.565.10">
    <property type="entry name" value="Histidine kinase-like ATPase, C-terminal domain"/>
    <property type="match status" value="1"/>
</dbReference>
<dbReference type="Gene3D" id="1.20.5.1930">
    <property type="match status" value="1"/>
</dbReference>
<dbReference type="InterPro" id="IPR050482">
    <property type="entry name" value="Sensor_HK_TwoCompSys"/>
</dbReference>
<evidence type="ECO:0000313" key="13">
    <source>
        <dbReference type="Proteomes" id="UP000325563"/>
    </source>
</evidence>
<sequence>MPIRSGGRTGDDGAKARGPVFDWTRNDALVAIGAAVNDLIGYSLGAADDGRPLTVRALVLVVLAAPCLLARRSRPVTVLCAVLALGAALNLTTPQGPHFSAAYMVALYTVTRLRGPVVTAAAAVATVPVTVISGGYGDPSVLTGLLGNTVAVVLVVGTGLVVRRWQRDAEAKRTLLADRAVAEERRRIARELHDIVAHHITTMQLMAGGARANLAHDPDVAREALVTLEGSGRMALREMRQLLDVLRAGEEPEQAPAAPQPGTGDLDRIIAESRLAGTPTEFTVRGAARPLPPTVGLTVFRIVQEALTNARKHAVGARAHVRLTYGPDGVEVEVRDDGAGGARPAASRAGGARTGASRTATGSGYGLIGMRERVALQGGTLETGSCDGGGFRVAARLPAGDPGGQREDCRG</sequence>
<evidence type="ECO:0000256" key="3">
    <source>
        <dbReference type="ARBA" id="ARBA00022553"/>
    </source>
</evidence>
<evidence type="ECO:0000256" key="8">
    <source>
        <dbReference type="ARBA" id="ARBA00023012"/>
    </source>
</evidence>
<feature type="region of interest" description="Disordered" evidence="9">
    <location>
        <begin position="338"/>
        <end position="359"/>
    </location>
</feature>
<dbReference type="SMART" id="SM00387">
    <property type="entry name" value="HATPase_c"/>
    <property type="match status" value="1"/>
</dbReference>
<evidence type="ECO:0000313" key="12">
    <source>
        <dbReference type="EMBL" id="QEV49065.1"/>
    </source>
</evidence>
<reference evidence="12 13" key="1">
    <citation type="submission" date="2017-09" db="EMBL/GenBank/DDBJ databases">
        <authorList>
            <person name="Lee N."/>
            <person name="Cho B.-K."/>
        </authorList>
    </citation>
    <scope>NUCLEOTIDE SEQUENCE [LARGE SCALE GENOMIC DNA]</scope>
    <source>
        <strain evidence="12 13">ATCC 27476</strain>
    </source>
</reference>
<feature type="transmembrane region" description="Helical" evidence="10">
    <location>
        <begin position="141"/>
        <end position="162"/>
    </location>
</feature>
<dbReference type="PROSITE" id="PS50109">
    <property type="entry name" value="HIS_KIN"/>
    <property type="match status" value="1"/>
</dbReference>
<dbReference type="KEGG" id="svn:CP980_31885"/>
<keyword evidence="10" id="KW-0472">Membrane</keyword>
<keyword evidence="13" id="KW-1185">Reference proteome</keyword>
<dbReference type="Proteomes" id="UP000325563">
    <property type="component" value="Chromosome"/>
</dbReference>
<dbReference type="CDD" id="cd16917">
    <property type="entry name" value="HATPase_UhpB-NarQ-NarX-like"/>
    <property type="match status" value="1"/>
</dbReference>
<dbReference type="InterPro" id="IPR011712">
    <property type="entry name" value="Sig_transdc_His_kin_sub3_dim/P"/>
</dbReference>
<evidence type="ECO:0000259" key="11">
    <source>
        <dbReference type="PROSITE" id="PS50109"/>
    </source>
</evidence>
<dbReference type="InterPro" id="IPR036890">
    <property type="entry name" value="HATPase_C_sf"/>
</dbReference>